<evidence type="ECO:0000256" key="12">
    <source>
        <dbReference type="SAM" id="SignalP"/>
    </source>
</evidence>
<feature type="signal peptide" evidence="12">
    <location>
        <begin position="1"/>
        <end position="28"/>
    </location>
</feature>
<keyword evidence="3" id="KW-0134">Cell wall</keyword>
<evidence type="ECO:0000256" key="11">
    <source>
        <dbReference type="SAM" id="Phobius"/>
    </source>
</evidence>
<dbReference type="EnsemblPlants" id="QL10p063846:mrna">
    <property type="protein sequence ID" value="QL10p063846:mrna"/>
    <property type="gene ID" value="QL10p063846"/>
</dbReference>
<evidence type="ECO:0000256" key="9">
    <source>
        <dbReference type="ARBA" id="ARBA00023136"/>
    </source>
</evidence>
<dbReference type="SUPFAM" id="SSF56112">
    <property type="entry name" value="Protein kinase-like (PK-like)"/>
    <property type="match status" value="1"/>
</dbReference>
<dbReference type="Gene3D" id="3.80.10.10">
    <property type="entry name" value="Ribonuclease Inhibitor"/>
    <property type="match status" value="1"/>
</dbReference>
<reference evidence="14 15" key="1">
    <citation type="journal article" date="2016" name="G3 (Bethesda)">
        <title>First Draft Assembly and Annotation of the Genome of a California Endemic Oak Quercus lobata Nee (Fagaceae).</title>
        <authorList>
            <person name="Sork V.L."/>
            <person name="Fitz-Gibbon S.T."/>
            <person name="Puiu D."/>
            <person name="Crepeau M."/>
            <person name="Gugger P.F."/>
            <person name="Sherman R."/>
            <person name="Stevens K."/>
            <person name="Langley C.H."/>
            <person name="Pellegrini M."/>
            <person name="Salzberg S.L."/>
        </authorList>
    </citation>
    <scope>NUCLEOTIDE SEQUENCE [LARGE SCALE GENOMIC DNA]</scope>
    <source>
        <strain evidence="14 15">cv. SW786</strain>
    </source>
</reference>
<dbReference type="RefSeq" id="XP_030940250.1">
    <property type="nucleotide sequence ID" value="XM_031084390.1"/>
</dbReference>
<evidence type="ECO:0000313" key="15">
    <source>
        <dbReference type="Proteomes" id="UP000594261"/>
    </source>
</evidence>
<dbReference type="InterPro" id="IPR000719">
    <property type="entry name" value="Prot_kinase_dom"/>
</dbReference>
<evidence type="ECO:0000256" key="5">
    <source>
        <dbReference type="ARBA" id="ARBA00022692"/>
    </source>
</evidence>
<evidence type="ECO:0000256" key="3">
    <source>
        <dbReference type="ARBA" id="ARBA00022512"/>
    </source>
</evidence>
<dbReference type="EMBL" id="LRBV02000010">
    <property type="status" value="NOT_ANNOTATED_CDS"/>
    <property type="molecule type" value="Genomic_DNA"/>
</dbReference>
<dbReference type="GO" id="GO:0016020">
    <property type="term" value="C:membrane"/>
    <property type="evidence" value="ECO:0007669"/>
    <property type="project" value="UniProtKB-SubCell"/>
</dbReference>
<keyword evidence="8 11" id="KW-1133">Transmembrane helix</keyword>
<organism evidence="14 15">
    <name type="scientific">Quercus lobata</name>
    <name type="common">Valley oak</name>
    <dbReference type="NCBI Taxonomy" id="97700"/>
    <lineage>
        <taxon>Eukaryota</taxon>
        <taxon>Viridiplantae</taxon>
        <taxon>Streptophyta</taxon>
        <taxon>Embryophyta</taxon>
        <taxon>Tracheophyta</taxon>
        <taxon>Spermatophyta</taxon>
        <taxon>Magnoliopsida</taxon>
        <taxon>eudicotyledons</taxon>
        <taxon>Gunneridae</taxon>
        <taxon>Pentapetalae</taxon>
        <taxon>rosids</taxon>
        <taxon>fabids</taxon>
        <taxon>Fagales</taxon>
        <taxon>Fagaceae</taxon>
        <taxon>Quercus</taxon>
    </lineage>
</organism>
<dbReference type="Pfam" id="PF00560">
    <property type="entry name" value="LRR_1"/>
    <property type="match status" value="3"/>
</dbReference>
<dbReference type="AlphaFoldDB" id="A0A7N2RCS4"/>
<dbReference type="OrthoDB" id="2151624at2759"/>
<dbReference type="InterPro" id="IPR011009">
    <property type="entry name" value="Kinase-like_dom_sf"/>
</dbReference>
<dbReference type="PANTHER" id="PTHR48006">
    <property type="entry name" value="LEUCINE-RICH REPEAT-CONTAINING PROTEIN DDB_G0281931-RELATED"/>
    <property type="match status" value="1"/>
</dbReference>
<evidence type="ECO:0000256" key="8">
    <source>
        <dbReference type="ARBA" id="ARBA00022989"/>
    </source>
</evidence>
<dbReference type="OMA" id="NTEGHIC"/>
<dbReference type="GeneID" id="115965214"/>
<keyword evidence="9 11" id="KW-0472">Membrane</keyword>
<dbReference type="Gramene" id="QL10p063846:mrna">
    <property type="protein sequence ID" value="QL10p063846:mrna"/>
    <property type="gene ID" value="QL10p063846"/>
</dbReference>
<dbReference type="KEGG" id="qlo:115965214"/>
<dbReference type="Gene3D" id="3.30.200.20">
    <property type="entry name" value="Phosphorylase Kinase, domain 1"/>
    <property type="match status" value="1"/>
</dbReference>
<evidence type="ECO:0000256" key="7">
    <source>
        <dbReference type="ARBA" id="ARBA00022737"/>
    </source>
</evidence>
<dbReference type="InterPro" id="IPR001245">
    <property type="entry name" value="Ser-Thr/Tyr_kinase_cat_dom"/>
</dbReference>
<feature type="transmembrane region" description="Helical" evidence="11">
    <location>
        <begin position="228"/>
        <end position="252"/>
    </location>
</feature>
<dbReference type="SUPFAM" id="SSF52058">
    <property type="entry name" value="L domain-like"/>
    <property type="match status" value="1"/>
</dbReference>
<accession>A0A7N2RCS4</accession>
<dbReference type="GO" id="GO:0005524">
    <property type="term" value="F:ATP binding"/>
    <property type="evidence" value="ECO:0007669"/>
    <property type="project" value="InterPro"/>
</dbReference>
<evidence type="ECO:0000256" key="1">
    <source>
        <dbReference type="ARBA" id="ARBA00004191"/>
    </source>
</evidence>
<keyword evidence="3" id="KW-0964">Secreted</keyword>
<comment type="subcellular location">
    <subcellularLocation>
        <location evidence="2">Membrane</location>
        <topology evidence="2">Single-pass type I membrane protein</topology>
    </subcellularLocation>
    <subcellularLocation>
        <location evidence="1">Secreted</location>
        <location evidence="1">Cell wall</location>
    </subcellularLocation>
</comment>
<evidence type="ECO:0000256" key="2">
    <source>
        <dbReference type="ARBA" id="ARBA00004479"/>
    </source>
</evidence>
<gene>
    <name evidence="14" type="primary">LOC115965214</name>
</gene>
<comment type="similarity">
    <text evidence="10">Belongs to the polygalacturonase-inhibiting protein family.</text>
</comment>
<dbReference type="InParanoid" id="A0A7N2RCS4"/>
<sequence length="665" mass="74953">MAHSTRLAIALVHIFTWSFLYILEISNGHESDMYCLRSINESLQDPHNHFKHSWDFSNREEGFFCNFVGVHCGMPDSAVERRILNIDLRSKELKGNFPREIKNCSFLTHLDLSGNELSGTIPSDIFDFLPFLKFLDLSSNNFTGEIPKSVVNCHSLNVLRLDNNRLTGLIPPKINELRSLDKFSVANNLLSGPVPVFSCHKIPSESYVNNLGLCGAPLEPCLPSPKKFIVLFKEGFVVGWSIAMVSVVVVMFRNTLRFLMKKATTKKNKKIKKAVIGAGGARWCFTDERSRNMMMSQMERTVIRMSFIEISQATGNFNTHNVIGLGKIGMMYKAMIPNCWPLAIKRLTNSQSHETQFLSELSALGILRHDNLVPLLGYCSEQSEKLLVYKYILHGNLYDWLHVGEGEHKDKILEWPSRTKIAIGIARGLSWLHHKYDFRVVHLNLGSNSILLDKNFEPKISNFWGAKISSSGGLMFMNSNVIGTRISSFVDSGVWELGFVKKDVYDFGILLLELITRKEPTEINSFSYGFNGSLFDWITHLLSNSSDIYSVIDNSLIGRGFDGEIFELLRIACTCLNPFPSQRPTMLELYNTISTFGERDGITNDSEILMQPEIAIASSSIEINTISTFGERYGITNDSEILMQSEIAIASSSNEIVELEIAQTN</sequence>
<keyword evidence="4" id="KW-0433">Leucine-rich repeat</keyword>
<dbReference type="PROSITE" id="PS50011">
    <property type="entry name" value="PROTEIN_KINASE_DOM"/>
    <property type="match status" value="1"/>
</dbReference>
<dbReference type="InterPro" id="IPR032675">
    <property type="entry name" value="LRR_dom_sf"/>
</dbReference>
<dbReference type="PANTHER" id="PTHR48006:SF88">
    <property type="entry name" value="LRR RECEPTOR-LIKE KINASE FAMILY PROTEIN"/>
    <property type="match status" value="1"/>
</dbReference>
<proteinExistence type="inferred from homology"/>
<name>A0A7N2RCS4_QUELO</name>
<evidence type="ECO:0000313" key="14">
    <source>
        <dbReference type="EnsemblPlants" id="QL10p063846:mrna"/>
    </source>
</evidence>
<reference evidence="14" key="2">
    <citation type="submission" date="2021-01" db="UniProtKB">
        <authorList>
            <consortium name="EnsemblPlants"/>
        </authorList>
    </citation>
    <scope>IDENTIFICATION</scope>
</reference>
<feature type="domain" description="Protein kinase" evidence="13">
    <location>
        <begin position="317"/>
        <end position="596"/>
    </location>
</feature>
<dbReference type="Proteomes" id="UP000594261">
    <property type="component" value="Chromosome 10"/>
</dbReference>
<dbReference type="InterPro" id="IPR001611">
    <property type="entry name" value="Leu-rich_rpt"/>
</dbReference>
<evidence type="ECO:0000259" key="13">
    <source>
        <dbReference type="PROSITE" id="PS50011"/>
    </source>
</evidence>
<feature type="chain" id="PRO_5029612056" description="Protein kinase domain-containing protein" evidence="12">
    <location>
        <begin position="29"/>
        <end position="665"/>
    </location>
</feature>
<dbReference type="Pfam" id="PF07714">
    <property type="entry name" value="PK_Tyr_Ser-Thr"/>
    <property type="match status" value="1"/>
</dbReference>
<protein>
    <recommendedName>
        <fullName evidence="13">Protein kinase domain-containing protein</fullName>
    </recommendedName>
</protein>
<keyword evidence="15" id="KW-1185">Reference proteome</keyword>
<evidence type="ECO:0000256" key="6">
    <source>
        <dbReference type="ARBA" id="ARBA00022729"/>
    </source>
</evidence>
<dbReference type="GO" id="GO:0004672">
    <property type="term" value="F:protein kinase activity"/>
    <property type="evidence" value="ECO:0007669"/>
    <property type="project" value="InterPro"/>
</dbReference>
<dbReference type="Gene3D" id="1.10.510.10">
    <property type="entry name" value="Transferase(Phosphotransferase) domain 1"/>
    <property type="match status" value="1"/>
</dbReference>
<dbReference type="PRINTS" id="PR00019">
    <property type="entry name" value="LEURICHRPT"/>
</dbReference>
<keyword evidence="5 11" id="KW-0812">Transmembrane</keyword>
<dbReference type="InterPro" id="IPR051824">
    <property type="entry name" value="LRR_Rcpt-Like_S/T_Kinase"/>
</dbReference>
<keyword evidence="7" id="KW-0677">Repeat</keyword>
<keyword evidence="6 12" id="KW-0732">Signal</keyword>
<evidence type="ECO:0000256" key="4">
    <source>
        <dbReference type="ARBA" id="ARBA00022614"/>
    </source>
</evidence>
<evidence type="ECO:0000256" key="10">
    <source>
        <dbReference type="ARBA" id="ARBA00038043"/>
    </source>
</evidence>
<dbReference type="FunFam" id="3.80.10.10:FF:000400">
    <property type="entry name" value="Nuclear pore complex protein NUP107"/>
    <property type="match status" value="1"/>
</dbReference>